<dbReference type="Pfam" id="PF25023">
    <property type="entry name" value="TEN_YD-shell"/>
    <property type="match status" value="1"/>
</dbReference>
<reference evidence="4 5" key="1">
    <citation type="submission" date="2024-02" db="EMBL/GenBank/DDBJ databases">
        <title>The whole genome sequence of five bacterial samples isolated from Abu Dhabi Sabkha-shore region.</title>
        <authorList>
            <person name="Sudalaimuthuasari N."/>
            <person name="Sarfraz B."/>
            <person name="Tuyisabe J.D."/>
            <person name="Mugisha Ntwali L.D.M."/>
            <person name="Ali A.I.A.A."/>
            <person name="Almansoori S.Z.A."/>
            <person name="Alajami H.S.A."/>
            <person name="Almeqbaali A.A.S."/>
            <person name="Kundu B."/>
            <person name="Saeed E.E."/>
            <person name="Sukumarinath V."/>
            <person name="Mishra A.K."/>
            <person name="Hazzouri K.M."/>
            <person name="Almaskari R."/>
            <person name="Sharma A.K."/>
            <person name="Amiri K.M.A."/>
        </authorList>
    </citation>
    <scope>NUCLEOTIDE SEQUENCE [LARGE SCALE GENOMIC DNA]</scope>
    <source>
        <strain evidence="5">kcgeb_sd</strain>
    </source>
</reference>
<gene>
    <name evidence="4" type="ORF">V5F89_10825</name>
</gene>
<evidence type="ECO:0000313" key="5">
    <source>
        <dbReference type="Proteomes" id="UP001335183"/>
    </source>
</evidence>
<proteinExistence type="predicted"/>
<keyword evidence="5" id="KW-1185">Reference proteome</keyword>
<sequence>MNDRVQKPDHPRELWSLSSTTYAAGAAWGTQATQSNDAYAFDGLYNVDRIYTVNGRNQLTSAGGVTLSYDTRGNLTNSGTDTFAYTSENLLTGVTGAASLAYDPLGRLWQVDDLTSGGPTTRFGYDGIAMIGEYNTSNQLLRRYVHGPGIDSPIVWYEGSGTTNRRFLHADERGSIIAVSNASGALLGANAYDEYGIPADDNLGRFQYTGQVWLEEAGLYYYKARMYSPTLGRFLQTDPIGYADGMNLYNYVGSDPANFVDPLGLCKSGVEWVWNSETKQWDHHVVVCADTGRGGGSGGKDNGGEGIIPPSGPAPSPSPEDGFGGGRLPPQREEEPSISSCAYDAVAEDPTGAALAVLGGAAFVLSTKARIVGALVGGTVSVAALGYSAATKDGIGGVISLAGKGTANAGGIASVGSAFARGAKVGGGVTAAAGILYEGQKIGNRFVQCRSGS</sequence>
<evidence type="ECO:0000256" key="1">
    <source>
        <dbReference type="ARBA" id="ARBA00022737"/>
    </source>
</evidence>
<dbReference type="Gene3D" id="2.180.10.10">
    <property type="entry name" value="RHS repeat-associated core"/>
    <property type="match status" value="1"/>
</dbReference>
<feature type="region of interest" description="Disordered" evidence="2">
    <location>
        <begin position="292"/>
        <end position="338"/>
    </location>
</feature>
<dbReference type="InterPro" id="IPR022385">
    <property type="entry name" value="Rhs_assc_core"/>
</dbReference>
<dbReference type="PRINTS" id="PR00394">
    <property type="entry name" value="RHSPROTEIN"/>
</dbReference>
<dbReference type="RefSeq" id="WP_338445657.1">
    <property type="nucleotide sequence ID" value="NZ_CP144918.1"/>
</dbReference>
<dbReference type="EMBL" id="CP144918">
    <property type="protein sequence ID" value="WWA46761.1"/>
    <property type="molecule type" value="Genomic_DNA"/>
</dbReference>
<organism evidence="4 5">
    <name type="scientific">Pelagerythrobacter marensis</name>
    <dbReference type="NCBI Taxonomy" id="543877"/>
    <lineage>
        <taxon>Bacteria</taxon>
        <taxon>Pseudomonadati</taxon>
        <taxon>Pseudomonadota</taxon>
        <taxon>Alphaproteobacteria</taxon>
        <taxon>Sphingomonadales</taxon>
        <taxon>Erythrobacteraceae</taxon>
        <taxon>Pelagerythrobacter</taxon>
    </lineage>
</organism>
<feature type="domain" description="Teneurin-like YD-shell" evidence="3">
    <location>
        <begin position="54"/>
        <end position="242"/>
    </location>
</feature>
<name>A0ABZ2D4L1_9SPHN</name>
<evidence type="ECO:0000313" key="4">
    <source>
        <dbReference type="EMBL" id="WWA46761.1"/>
    </source>
</evidence>
<dbReference type="InterPro" id="IPR050708">
    <property type="entry name" value="T6SS_VgrG/RHS"/>
</dbReference>
<accession>A0ABZ2D4L1</accession>
<keyword evidence="1" id="KW-0677">Repeat</keyword>
<dbReference type="PANTHER" id="PTHR32305">
    <property type="match status" value="1"/>
</dbReference>
<dbReference type="NCBIfam" id="TIGR03696">
    <property type="entry name" value="Rhs_assc_core"/>
    <property type="match status" value="1"/>
</dbReference>
<protein>
    <submittedName>
        <fullName evidence="4">RHS repeat-associated core domain-containing protein</fullName>
    </submittedName>
</protein>
<evidence type="ECO:0000259" key="3">
    <source>
        <dbReference type="Pfam" id="PF25023"/>
    </source>
</evidence>
<dbReference type="PANTHER" id="PTHR32305:SF15">
    <property type="entry name" value="PROTEIN RHSA-RELATED"/>
    <property type="match status" value="1"/>
</dbReference>
<dbReference type="InterPro" id="IPR056823">
    <property type="entry name" value="TEN-like_YD-shell"/>
</dbReference>
<dbReference type="Proteomes" id="UP001335183">
    <property type="component" value="Chromosome"/>
</dbReference>
<feature type="compositionally biased region" description="Gly residues" evidence="2">
    <location>
        <begin position="292"/>
        <end position="306"/>
    </location>
</feature>
<evidence type="ECO:0000256" key="2">
    <source>
        <dbReference type="SAM" id="MobiDB-lite"/>
    </source>
</evidence>